<comment type="caution">
    <text evidence="2">The sequence shown here is derived from an EMBL/GenBank/DDBJ whole genome shotgun (WGS) entry which is preliminary data.</text>
</comment>
<dbReference type="AlphaFoldDB" id="A0A0V1MVE5"/>
<name>A0A0V1MVE5_9BILA</name>
<evidence type="ECO:0000256" key="1">
    <source>
        <dbReference type="SAM" id="MobiDB-lite"/>
    </source>
</evidence>
<reference evidence="2 3" key="1">
    <citation type="submission" date="2015-01" db="EMBL/GenBank/DDBJ databases">
        <title>Evolution of Trichinella species and genotypes.</title>
        <authorList>
            <person name="Korhonen P.K."/>
            <person name="Edoardo P."/>
            <person name="Giuseppe L.R."/>
            <person name="Gasser R.B."/>
        </authorList>
    </citation>
    <scope>NUCLEOTIDE SEQUENCE [LARGE SCALE GENOMIC DNA]</scope>
    <source>
        <strain evidence="2">ISS1980</strain>
    </source>
</reference>
<dbReference type="EMBL" id="JYDO01000035">
    <property type="protein sequence ID" value="KRZ75739.1"/>
    <property type="molecule type" value="Genomic_DNA"/>
</dbReference>
<keyword evidence="3" id="KW-1185">Reference proteome</keyword>
<sequence>MPVATTSGCCEKLDRNSDSQRLAVAGSATGSPTRRSVLRPPGLSPNPPNGRPSHGKALPSTLAGQRRFNRALFAASFLDRAFAAAAIPNGCYGYSLVGGRGIRLRGPNVRTKVSRDLFRLICH</sequence>
<protein>
    <submittedName>
        <fullName evidence="2">Uncharacterized protein</fullName>
    </submittedName>
</protein>
<evidence type="ECO:0000313" key="2">
    <source>
        <dbReference type="EMBL" id="KRZ75739.1"/>
    </source>
</evidence>
<evidence type="ECO:0000313" key="3">
    <source>
        <dbReference type="Proteomes" id="UP000054843"/>
    </source>
</evidence>
<dbReference type="Proteomes" id="UP000054843">
    <property type="component" value="Unassembled WGS sequence"/>
</dbReference>
<organism evidence="2 3">
    <name type="scientific">Trichinella papuae</name>
    <dbReference type="NCBI Taxonomy" id="268474"/>
    <lineage>
        <taxon>Eukaryota</taxon>
        <taxon>Metazoa</taxon>
        <taxon>Ecdysozoa</taxon>
        <taxon>Nematoda</taxon>
        <taxon>Enoplea</taxon>
        <taxon>Dorylaimia</taxon>
        <taxon>Trichinellida</taxon>
        <taxon>Trichinellidae</taxon>
        <taxon>Trichinella</taxon>
    </lineage>
</organism>
<gene>
    <name evidence="2" type="ORF">T10_9273</name>
</gene>
<accession>A0A0V1MVE5</accession>
<feature type="region of interest" description="Disordered" evidence="1">
    <location>
        <begin position="20"/>
        <end position="61"/>
    </location>
</feature>
<proteinExistence type="predicted"/>